<gene>
    <name evidence="1" type="ORF">EW146_g6495</name>
</gene>
<proteinExistence type="predicted"/>
<evidence type="ECO:0000313" key="1">
    <source>
        <dbReference type="EMBL" id="THH13762.1"/>
    </source>
</evidence>
<dbReference type="EMBL" id="SGPL01000327">
    <property type="protein sequence ID" value="THH13762.1"/>
    <property type="molecule type" value="Genomic_DNA"/>
</dbReference>
<dbReference type="AlphaFoldDB" id="A0A4S4LNE2"/>
<keyword evidence="2" id="KW-1185">Reference proteome</keyword>
<sequence length="487" mass="56149">MEDNEARFSEAEHGLLADSLEEWLSKSDILRSDLQEQLCDSFQAHRPRRSIPTILLKLTNYTIKLQMINYFYHWTSNDIIKHEKKKAIHAYIKYKYSVTTSREYISYYQEGLTAIKARMSAGDLKKYDELADKWNATALPAELQRDRAEKHCVKYIKEFARQIYRQLGMRVEWIDADWAENQTTDGFGDYKHDYNEENGSISFIKTQTDWESRNIMQKWGAYATKAFGQANTDADVEQVDTGNKKGKKPLLALAFADDGQKARQAEDEELVVFKGYRTTDSGVALTHKEPGKKTTMVKAKDNMKKSMNNSQARIKQWEITIQQQLEHPLMIEPNVAPAEVGIDHDISKYSFLLNVSSRSEYRDMLTAIYGREQAEDSLRPTILVAEWCSWSYTSAFLPEVVHNTEDSQEAFFLWLFESAYLNDKGKVVSKDHLWQIILAIGFLLNDIHQRQFSRPDPDGPDTGCVEGTPSYVLQSDIDFTKGQYDGH</sequence>
<accession>A0A4S4LNE2</accession>
<protein>
    <submittedName>
        <fullName evidence="1">Uncharacterized protein</fullName>
    </submittedName>
</protein>
<organism evidence="1 2">
    <name type="scientific">Bondarzewia mesenterica</name>
    <dbReference type="NCBI Taxonomy" id="1095465"/>
    <lineage>
        <taxon>Eukaryota</taxon>
        <taxon>Fungi</taxon>
        <taxon>Dikarya</taxon>
        <taxon>Basidiomycota</taxon>
        <taxon>Agaricomycotina</taxon>
        <taxon>Agaricomycetes</taxon>
        <taxon>Russulales</taxon>
        <taxon>Bondarzewiaceae</taxon>
        <taxon>Bondarzewia</taxon>
    </lineage>
</organism>
<dbReference type="OrthoDB" id="2667035at2759"/>
<dbReference type="Proteomes" id="UP000310158">
    <property type="component" value="Unassembled WGS sequence"/>
</dbReference>
<evidence type="ECO:0000313" key="2">
    <source>
        <dbReference type="Proteomes" id="UP000310158"/>
    </source>
</evidence>
<reference evidence="1 2" key="1">
    <citation type="submission" date="2019-02" db="EMBL/GenBank/DDBJ databases">
        <title>Genome sequencing of the rare red list fungi Bondarzewia mesenterica.</title>
        <authorList>
            <person name="Buettner E."/>
            <person name="Kellner H."/>
        </authorList>
    </citation>
    <scope>NUCLEOTIDE SEQUENCE [LARGE SCALE GENOMIC DNA]</scope>
    <source>
        <strain evidence="1 2">DSM 108281</strain>
    </source>
</reference>
<comment type="caution">
    <text evidence="1">The sequence shown here is derived from an EMBL/GenBank/DDBJ whole genome shotgun (WGS) entry which is preliminary data.</text>
</comment>
<name>A0A4S4LNE2_9AGAM</name>